<accession>A0ABW6SEV3</accession>
<dbReference type="RefSeq" id="WP_387406976.1">
    <property type="nucleotide sequence ID" value="NZ_JBIAQY010000032.1"/>
</dbReference>
<dbReference type="EMBL" id="JBIAQY010000032">
    <property type="protein sequence ID" value="MFF3574852.1"/>
    <property type="molecule type" value="Genomic_DNA"/>
</dbReference>
<proteinExistence type="predicted"/>
<gene>
    <name evidence="2" type="ORF">ACFYXQ_44615</name>
</gene>
<name>A0ABW6SEV3_9NOCA</name>
<dbReference type="Proteomes" id="UP001601992">
    <property type="component" value="Unassembled WGS sequence"/>
</dbReference>
<evidence type="ECO:0008006" key="4">
    <source>
        <dbReference type="Google" id="ProtNLM"/>
    </source>
</evidence>
<organism evidence="2 3">
    <name type="scientific">Nocardia jiangxiensis</name>
    <dbReference type="NCBI Taxonomy" id="282685"/>
    <lineage>
        <taxon>Bacteria</taxon>
        <taxon>Bacillati</taxon>
        <taxon>Actinomycetota</taxon>
        <taxon>Actinomycetes</taxon>
        <taxon>Mycobacteriales</taxon>
        <taxon>Nocardiaceae</taxon>
        <taxon>Nocardia</taxon>
    </lineage>
</organism>
<feature type="region of interest" description="Disordered" evidence="1">
    <location>
        <begin position="213"/>
        <end position="240"/>
    </location>
</feature>
<protein>
    <recommendedName>
        <fullName evidence="4">ANTAR domain-containing protein</fullName>
    </recommendedName>
</protein>
<evidence type="ECO:0000313" key="3">
    <source>
        <dbReference type="Proteomes" id="UP001601992"/>
    </source>
</evidence>
<keyword evidence="3" id="KW-1185">Reference proteome</keyword>
<feature type="compositionally biased region" description="Basic and acidic residues" evidence="1">
    <location>
        <begin position="231"/>
        <end position="240"/>
    </location>
</feature>
<evidence type="ECO:0000313" key="2">
    <source>
        <dbReference type="EMBL" id="MFF3574852.1"/>
    </source>
</evidence>
<evidence type="ECO:0000256" key="1">
    <source>
        <dbReference type="SAM" id="MobiDB-lite"/>
    </source>
</evidence>
<sequence>MRFRVDSSCRETGSNGFDQAELQLAGIGTVTVMGPPNCGQRRRQRACARRFWTSLIGPIMHSRSLDMVIHQQDIITRAGVPTRTPAELTTTSGAMGRERVARPAIWSGGADGELIAGHIDGLHITDATVVNPLSTESATRMTNGAGRGTWRLSWLPEMTLTRTQVLSAMVLERILIAHDLDSATMMRIMRILADDLRMPLHLLLGRLSSHQQRTDMLPHSTGGSAMRTAPHRGDSAMRTA</sequence>
<reference evidence="2 3" key="1">
    <citation type="submission" date="2024-10" db="EMBL/GenBank/DDBJ databases">
        <title>The Natural Products Discovery Center: Release of the First 8490 Sequenced Strains for Exploring Actinobacteria Biosynthetic Diversity.</title>
        <authorList>
            <person name="Kalkreuter E."/>
            <person name="Kautsar S.A."/>
            <person name="Yang D."/>
            <person name="Bader C.D."/>
            <person name="Teijaro C.N."/>
            <person name="Fluegel L."/>
            <person name="Davis C.M."/>
            <person name="Simpson J.R."/>
            <person name="Lauterbach L."/>
            <person name="Steele A.D."/>
            <person name="Gui C."/>
            <person name="Meng S."/>
            <person name="Li G."/>
            <person name="Viehrig K."/>
            <person name="Ye F."/>
            <person name="Su P."/>
            <person name="Kiefer A.F."/>
            <person name="Nichols A."/>
            <person name="Cepeda A.J."/>
            <person name="Yan W."/>
            <person name="Fan B."/>
            <person name="Jiang Y."/>
            <person name="Adhikari A."/>
            <person name="Zheng C.-J."/>
            <person name="Schuster L."/>
            <person name="Cowan T.M."/>
            <person name="Smanski M.J."/>
            <person name="Chevrette M.G."/>
            <person name="De Carvalho L.P.S."/>
            <person name="Shen B."/>
        </authorList>
    </citation>
    <scope>NUCLEOTIDE SEQUENCE [LARGE SCALE GENOMIC DNA]</scope>
    <source>
        <strain evidence="2 3">NPDC002593</strain>
    </source>
</reference>
<comment type="caution">
    <text evidence="2">The sequence shown here is derived from an EMBL/GenBank/DDBJ whole genome shotgun (WGS) entry which is preliminary data.</text>
</comment>